<reference evidence="2 3" key="1">
    <citation type="submission" date="2020-10" db="EMBL/GenBank/DDBJ databases">
        <title>ChiBAC.</title>
        <authorList>
            <person name="Zenner C."/>
            <person name="Hitch T.C.A."/>
            <person name="Clavel T."/>
        </authorList>
    </citation>
    <scope>NUCLEOTIDE SEQUENCE [LARGE SCALE GENOMIC DNA]</scope>
    <source>
        <strain evidence="2 3">DSM 107455</strain>
    </source>
</reference>
<accession>A0ABR9QRC0</accession>
<name>A0ABR9QRC0_9ACTN</name>
<dbReference type="InterPro" id="IPR005583">
    <property type="entry name" value="YaaA"/>
</dbReference>
<proteinExistence type="inferred from homology"/>
<dbReference type="EMBL" id="JADCJZ010000001">
    <property type="protein sequence ID" value="MBE5023604.1"/>
    <property type="molecule type" value="Genomic_DNA"/>
</dbReference>
<dbReference type="PANTHER" id="PTHR30283:SF4">
    <property type="entry name" value="PEROXIDE STRESS RESISTANCE PROTEIN YAAA"/>
    <property type="match status" value="1"/>
</dbReference>
<dbReference type="Proteomes" id="UP001194273">
    <property type="component" value="Unassembled WGS sequence"/>
</dbReference>
<dbReference type="PANTHER" id="PTHR30283">
    <property type="entry name" value="PEROXIDE STRESS RESPONSE PROTEIN YAAA"/>
    <property type="match status" value="1"/>
</dbReference>
<keyword evidence="3" id="KW-1185">Reference proteome</keyword>
<evidence type="ECO:0000313" key="2">
    <source>
        <dbReference type="EMBL" id="MBE5023604.1"/>
    </source>
</evidence>
<dbReference type="Pfam" id="PF03883">
    <property type="entry name" value="H2O2_YaaD"/>
    <property type="match status" value="1"/>
</dbReference>
<evidence type="ECO:0000313" key="3">
    <source>
        <dbReference type="Proteomes" id="UP001194273"/>
    </source>
</evidence>
<organism evidence="2 3">
    <name type="scientific">Thermophilibacter gallinarum</name>
    <dbReference type="NCBI Taxonomy" id="2779357"/>
    <lineage>
        <taxon>Bacteria</taxon>
        <taxon>Bacillati</taxon>
        <taxon>Actinomycetota</taxon>
        <taxon>Coriobacteriia</taxon>
        <taxon>Coriobacteriales</taxon>
        <taxon>Atopobiaceae</taxon>
        <taxon>Thermophilibacter</taxon>
    </lineage>
</organism>
<dbReference type="HAMAP" id="MF_00652">
    <property type="entry name" value="UPF0246"/>
    <property type="match status" value="1"/>
</dbReference>
<protein>
    <recommendedName>
        <fullName evidence="1">UPF0246 protein INF26_01880</fullName>
    </recommendedName>
</protein>
<evidence type="ECO:0000256" key="1">
    <source>
        <dbReference type="HAMAP-Rule" id="MF_00652"/>
    </source>
</evidence>
<sequence length="256" mass="28956">MRFIISPAKKMRAMDAPPWPVREPRFLARTAELMRAVQALSRDEAQGLWACSDRLADLNYGRFRDMDLARDTTAAVISYEGIQYTHLAAEVMSEGELDWLDEHLRILSGFYGMLRPLDGVVPYRLEMQARLAVGDSSDLYEFWGDTLYESLAAEGCDTIVNVASVEYARAVTPWARPGGPQVLTCLFGVLRDGRLRQPATEAKAARGTFVRWCAERRVEDVADLRGFHERGYALDEARSDERMLVFARVPVQNCRS</sequence>
<dbReference type="NCBIfam" id="NF002543">
    <property type="entry name" value="PRK02101.1-4"/>
    <property type="match status" value="1"/>
</dbReference>
<comment type="similarity">
    <text evidence="1">Belongs to the UPF0246 family.</text>
</comment>
<comment type="caution">
    <text evidence="2">The sequence shown here is derived from an EMBL/GenBank/DDBJ whole genome shotgun (WGS) entry which is preliminary data.</text>
</comment>
<gene>
    <name evidence="2" type="primary">yaaA</name>
    <name evidence="2" type="ORF">INF26_01880</name>
</gene>